<feature type="transmembrane region" description="Helical" evidence="5">
    <location>
        <begin position="283"/>
        <end position="299"/>
    </location>
</feature>
<feature type="transmembrane region" description="Helical" evidence="5">
    <location>
        <begin position="148"/>
        <end position="167"/>
    </location>
</feature>
<gene>
    <name evidence="7" type="ORF">PBIL07802_LOCUS16860</name>
</gene>
<evidence type="ECO:0000256" key="2">
    <source>
        <dbReference type="ARBA" id="ARBA00022692"/>
    </source>
</evidence>
<dbReference type="InterPro" id="IPR002781">
    <property type="entry name" value="TM_pro_TauE-like"/>
</dbReference>
<evidence type="ECO:0000256" key="5">
    <source>
        <dbReference type="SAM" id="Phobius"/>
    </source>
</evidence>
<keyword evidence="2 5" id="KW-0812">Transmembrane</keyword>
<feature type="transmembrane region" description="Helical" evidence="5">
    <location>
        <begin position="465"/>
        <end position="489"/>
    </location>
</feature>
<evidence type="ECO:0000256" key="3">
    <source>
        <dbReference type="ARBA" id="ARBA00022989"/>
    </source>
</evidence>
<accession>A0A7S3GAL5</accession>
<protein>
    <recommendedName>
        <fullName evidence="8">Sulfite exporter TauE/SafE</fullName>
    </recommendedName>
</protein>
<evidence type="ECO:0000313" key="7">
    <source>
        <dbReference type="EMBL" id="CAE0254612.1"/>
    </source>
</evidence>
<evidence type="ECO:0000256" key="4">
    <source>
        <dbReference type="ARBA" id="ARBA00023136"/>
    </source>
</evidence>
<dbReference type="PANTHER" id="PTHR14255">
    <property type="entry name" value="CEREBLON"/>
    <property type="match status" value="1"/>
</dbReference>
<comment type="subcellular location">
    <subcellularLocation>
        <location evidence="1">Membrane</location>
        <topology evidence="1">Multi-pass membrane protein</topology>
    </subcellularLocation>
</comment>
<dbReference type="AlphaFoldDB" id="A0A7S3GAL5"/>
<dbReference type="GO" id="GO:0016567">
    <property type="term" value="P:protein ubiquitination"/>
    <property type="evidence" value="ECO:0007669"/>
    <property type="project" value="TreeGrafter"/>
</dbReference>
<dbReference type="Pfam" id="PF01925">
    <property type="entry name" value="TauE"/>
    <property type="match status" value="2"/>
</dbReference>
<dbReference type="PANTHER" id="PTHR14255:SF3">
    <property type="entry name" value="SULFITE EXPORTER TAUE_SAFE FAMILY PROTEIN 5-RELATED"/>
    <property type="match status" value="1"/>
</dbReference>
<feature type="transmembrane region" description="Helical" evidence="5">
    <location>
        <begin position="78"/>
        <end position="103"/>
    </location>
</feature>
<evidence type="ECO:0000256" key="1">
    <source>
        <dbReference type="ARBA" id="ARBA00004141"/>
    </source>
</evidence>
<dbReference type="EMBL" id="HBIB01026129">
    <property type="protein sequence ID" value="CAE0254612.1"/>
    <property type="molecule type" value="Transcribed_RNA"/>
</dbReference>
<reference evidence="7" key="1">
    <citation type="submission" date="2021-01" db="EMBL/GenBank/DDBJ databases">
        <authorList>
            <person name="Corre E."/>
            <person name="Pelletier E."/>
            <person name="Niang G."/>
            <person name="Scheremetjew M."/>
            <person name="Finn R."/>
            <person name="Kale V."/>
            <person name="Holt S."/>
            <person name="Cochrane G."/>
            <person name="Meng A."/>
            <person name="Brown T."/>
            <person name="Cohen L."/>
        </authorList>
    </citation>
    <scope>NUCLEOTIDE SEQUENCE</scope>
    <source>
        <strain evidence="7">NIES-2562</strain>
    </source>
</reference>
<dbReference type="GO" id="GO:0016020">
    <property type="term" value="C:membrane"/>
    <property type="evidence" value="ECO:0007669"/>
    <property type="project" value="UniProtKB-SubCell"/>
</dbReference>
<evidence type="ECO:0008006" key="8">
    <source>
        <dbReference type="Google" id="ProtNLM"/>
    </source>
</evidence>
<keyword evidence="6" id="KW-0732">Signal</keyword>
<keyword evidence="4 5" id="KW-0472">Membrane</keyword>
<feature type="signal peptide" evidence="6">
    <location>
        <begin position="1"/>
        <end position="20"/>
    </location>
</feature>
<evidence type="ECO:0000256" key="6">
    <source>
        <dbReference type="SAM" id="SignalP"/>
    </source>
</evidence>
<proteinExistence type="predicted"/>
<feature type="chain" id="PRO_5031361828" description="Sulfite exporter TauE/SafE" evidence="6">
    <location>
        <begin position="21"/>
        <end position="511"/>
    </location>
</feature>
<sequence length="511" mass="55345">MKSSGLQVFAIFATLALAVAERNVTSPLPFSNQNVSQLCLDGNPMLKNCTGKEIAGGRCNLNGCNHKSLFSPFLPMDIVAGVVIMVGCVFAVAGGIGGGGLFVPLLMLLQSFDIHEAVPLSKVMIFAAAIVSFTSNVRKRNPHADRPLIDLDCAIFLVPMTLAGTVLGTTMHIVTPAWLIGFLLIIVLGATTHRTVQKGMKTFKTERTDAVPMTKKATSISTSTFEGSNNVELLAVGHSAMDSDTDTEWSEDEEDKVDAGEMEKRKMIREIQEEEKKFNFKKFFAMWGIWAVLGASAIIRGGHGFSLLGIDPCSENGWVFYAFSIVPILFCITVCMVHGRHLARTYEKKQQIGYPFAAGDFKWTRKSTLIYPWVAMVGGIFAGLLGLGGGMVIGPILLELGGHPQVSSAVSAFTILFTASATTFQFLLLGVLEYDYALYYSIICAIAAVIGQKAVGVIIKKYKKVSIIVFCLAGVMGVSSLLIGGLDIYQTIDDFKNNRSMGFQVEKLCLH</sequence>
<feature type="transmembrane region" description="Helical" evidence="5">
    <location>
        <begin position="438"/>
        <end position="459"/>
    </location>
</feature>
<keyword evidence="3 5" id="KW-1133">Transmembrane helix</keyword>
<dbReference type="GO" id="GO:0031464">
    <property type="term" value="C:Cul4A-RING E3 ubiquitin ligase complex"/>
    <property type="evidence" value="ECO:0007669"/>
    <property type="project" value="TreeGrafter"/>
</dbReference>
<feature type="transmembrane region" description="Helical" evidence="5">
    <location>
        <begin position="370"/>
        <end position="398"/>
    </location>
</feature>
<organism evidence="7">
    <name type="scientific">Palpitomonas bilix</name>
    <dbReference type="NCBI Taxonomy" id="652834"/>
    <lineage>
        <taxon>Eukaryota</taxon>
        <taxon>Eukaryota incertae sedis</taxon>
    </lineage>
</organism>
<feature type="transmembrane region" description="Helical" evidence="5">
    <location>
        <begin position="319"/>
        <end position="339"/>
    </location>
</feature>
<name>A0A7S3GAL5_9EUKA</name>
<feature type="transmembrane region" description="Helical" evidence="5">
    <location>
        <begin position="173"/>
        <end position="191"/>
    </location>
</feature>
<feature type="transmembrane region" description="Helical" evidence="5">
    <location>
        <begin position="410"/>
        <end position="431"/>
    </location>
</feature>